<sequence length="112" mass="12754">MQNNNLNMPTRAAPRSKCRFFGKVRYMMQATDMRVIDLSATGIALELYGPFHAAEGSRVRIESEDLGVLEGTVRWCRGNRIGVELKLTSNSLAQISSYFRFFHKEVTPVIKR</sequence>
<dbReference type="AlphaFoldDB" id="A0AAE3QBV2"/>
<dbReference type="Pfam" id="PF07238">
    <property type="entry name" value="PilZ"/>
    <property type="match status" value="1"/>
</dbReference>
<organism evidence="2 3">
    <name type="scientific">Ferirhizobium litorale</name>
    <dbReference type="NCBI Taxonomy" id="2927786"/>
    <lineage>
        <taxon>Bacteria</taxon>
        <taxon>Pseudomonadati</taxon>
        <taxon>Pseudomonadota</taxon>
        <taxon>Alphaproteobacteria</taxon>
        <taxon>Hyphomicrobiales</taxon>
        <taxon>Rhizobiaceae</taxon>
        <taxon>Ferirhizobium</taxon>
    </lineage>
</organism>
<evidence type="ECO:0000313" key="2">
    <source>
        <dbReference type="EMBL" id="MDI7922907.1"/>
    </source>
</evidence>
<dbReference type="RefSeq" id="WP_311789409.1">
    <property type="nucleotide sequence ID" value="NZ_JALDYY010000029.1"/>
</dbReference>
<protein>
    <submittedName>
        <fullName evidence="2">PilZ domain-containing protein</fullName>
    </submittedName>
</protein>
<dbReference type="InterPro" id="IPR009875">
    <property type="entry name" value="PilZ_domain"/>
</dbReference>
<dbReference type="SUPFAM" id="SSF141371">
    <property type="entry name" value="PilZ domain-like"/>
    <property type="match status" value="1"/>
</dbReference>
<keyword evidence="3" id="KW-1185">Reference proteome</keyword>
<evidence type="ECO:0000259" key="1">
    <source>
        <dbReference type="Pfam" id="PF07238"/>
    </source>
</evidence>
<name>A0AAE3QBV2_9HYPH</name>
<gene>
    <name evidence="2" type="ORF">MRS75_12530</name>
</gene>
<accession>A0AAE3QBV2</accession>
<feature type="domain" description="PilZ" evidence="1">
    <location>
        <begin position="10"/>
        <end position="98"/>
    </location>
</feature>
<proteinExistence type="predicted"/>
<reference evidence="2" key="1">
    <citation type="submission" date="2022-03" db="EMBL/GenBank/DDBJ databases">
        <title>Fererhizobium litorale gen. nov., sp. nov., isolated from sandy sediments of the Sea of Japan seashore.</title>
        <authorList>
            <person name="Romanenko L."/>
            <person name="Kurilenko V."/>
            <person name="Otstavnykh N."/>
            <person name="Svetashev V."/>
            <person name="Tekutyeva L."/>
            <person name="Isaeva M."/>
            <person name="Mikhailov V."/>
        </authorList>
    </citation>
    <scope>NUCLEOTIDE SEQUENCE</scope>
    <source>
        <strain evidence="2">KMM 9576</strain>
    </source>
</reference>
<dbReference type="EMBL" id="JALDYZ010000006">
    <property type="protein sequence ID" value="MDI7922907.1"/>
    <property type="molecule type" value="Genomic_DNA"/>
</dbReference>
<dbReference type="Proteomes" id="UP001161580">
    <property type="component" value="Unassembled WGS sequence"/>
</dbReference>
<evidence type="ECO:0000313" key="3">
    <source>
        <dbReference type="Proteomes" id="UP001161580"/>
    </source>
</evidence>
<comment type="caution">
    <text evidence="2">The sequence shown here is derived from an EMBL/GenBank/DDBJ whole genome shotgun (WGS) entry which is preliminary data.</text>
</comment>
<dbReference type="GO" id="GO:0035438">
    <property type="term" value="F:cyclic-di-GMP binding"/>
    <property type="evidence" value="ECO:0007669"/>
    <property type="project" value="InterPro"/>
</dbReference>